<dbReference type="EMBL" id="JQBY01000031">
    <property type="protein sequence ID" value="KRN81362.1"/>
    <property type="molecule type" value="Genomic_DNA"/>
</dbReference>
<evidence type="ECO:0000313" key="3">
    <source>
        <dbReference type="EMBL" id="SER91259.1"/>
    </source>
</evidence>
<dbReference type="GeneID" id="76044434"/>
<dbReference type="Gene3D" id="3.90.226.10">
    <property type="entry name" value="2-enoyl-CoA Hydratase, Chain A, domain 1"/>
    <property type="match status" value="1"/>
</dbReference>
<evidence type="ECO:0000313" key="2">
    <source>
        <dbReference type="EMBL" id="KRN81362.1"/>
    </source>
</evidence>
<dbReference type="GO" id="GO:0008236">
    <property type="term" value="F:serine-type peptidase activity"/>
    <property type="evidence" value="ECO:0007669"/>
    <property type="project" value="InterPro"/>
</dbReference>
<dbReference type="GO" id="GO:0006508">
    <property type="term" value="P:proteolysis"/>
    <property type="evidence" value="ECO:0007669"/>
    <property type="project" value="InterPro"/>
</dbReference>
<reference evidence="3 5" key="2">
    <citation type="submission" date="2016-10" db="EMBL/GenBank/DDBJ databases">
        <authorList>
            <person name="Varghese N."/>
            <person name="Submissions S."/>
        </authorList>
    </citation>
    <scope>NUCLEOTIDE SEQUENCE [LARGE SCALE GENOMIC DNA]</scope>
    <source>
        <strain evidence="3 5">CGMCC 1.3889</strain>
    </source>
</reference>
<dbReference type="Proteomes" id="UP000051749">
    <property type="component" value="Unassembled WGS sequence"/>
</dbReference>
<dbReference type="RefSeq" id="WP_057807844.1">
    <property type="nucleotide sequence ID" value="NZ_BJYP01000044.1"/>
</dbReference>
<dbReference type="STRING" id="319653.SAMN04487973_12710"/>
<dbReference type="Pfam" id="PF03572">
    <property type="entry name" value="Peptidase_S41"/>
    <property type="match status" value="1"/>
</dbReference>
<organism evidence="2 4">
    <name type="scientific">Pediococcus ethanolidurans</name>
    <dbReference type="NCBI Taxonomy" id="319653"/>
    <lineage>
        <taxon>Bacteria</taxon>
        <taxon>Bacillati</taxon>
        <taxon>Bacillota</taxon>
        <taxon>Bacilli</taxon>
        <taxon>Lactobacillales</taxon>
        <taxon>Lactobacillaceae</taxon>
        <taxon>Pediococcus</taxon>
    </lineage>
</organism>
<accession>A0A0R2JVY3</accession>
<proteinExistence type="predicted"/>
<dbReference type="PATRIC" id="fig|319653.3.peg.1426"/>
<gene>
    <name evidence="2" type="ORF">IV87_GL001407</name>
    <name evidence="3" type="ORF">SAMN04487973_12710</name>
</gene>
<protein>
    <submittedName>
        <fullName evidence="3">Peptidase family S41</fullName>
    </submittedName>
</protein>
<keyword evidence="5" id="KW-1185">Reference proteome</keyword>
<reference evidence="2 4" key="1">
    <citation type="journal article" date="2015" name="Genome Announc.">
        <title>Expanding the biotechnology potential of lactobacilli through comparative genomics of 213 strains and associated genera.</title>
        <authorList>
            <person name="Sun Z."/>
            <person name="Harris H.M."/>
            <person name="McCann A."/>
            <person name="Guo C."/>
            <person name="Argimon S."/>
            <person name="Zhang W."/>
            <person name="Yang X."/>
            <person name="Jeffery I.B."/>
            <person name="Cooney J.C."/>
            <person name="Kagawa T.F."/>
            <person name="Liu W."/>
            <person name="Song Y."/>
            <person name="Salvetti E."/>
            <person name="Wrobel A."/>
            <person name="Rasinkangas P."/>
            <person name="Parkhill J."/>
            <person name="Rea M.C."/>
            <person name="O'Sullivan O."/>
            <person name="Ritari J."/>
            <person name="Douillard F.P."/>
            <person name="Paul Ross R."/>
            <person name="Yang R."/>
            <person name="Briner A.E."/>
            <person name="Felis G.E."/>
            <person name="de Vos W.M."/>
            <person name="Barrangou R."/>
            <person name="Klaenhammer T.R."/>
            <person name="Caufield P.W."/>
            <person name="Cui Y."/>
            <person name="Zhang H."/>
            <person name="O'Toole P.W."/>
        </authorList>
    </citation>
    <scope>NUCLEOTIDE SEQUENCE [LARGE SCALE GENOMIC DNA]</scope>
    <source>
        <strain evidence="2 4">DSM 22301</strain>
    </source>
</reference>
<dbReference type="Proteomes" id="UP000182818">
    <property type="component" value="Unassembled WGS sequence"/>
</dbReference>
<dbReference type="InterPro" id="IPR029045">
    <property type="entry name" value="ClpP/crotonase-like_dom_sf"/>
</dbReference>
<sequence>MEHDYAGSQDIRVNSRPYFQSIQQASKEFNFQFLVEAYLRSFHDGHLSVTDKNRVSSLGFDCRRCSNGLFVTSIKNETRLQLGDEVIAIDDHKIGELARKYQKQLDPVVERQNWNFIFKRAKKIKIKTTTKIQEIELKKYINHYHPEHSFKNLSETIGYMKLTDFFDPDDIERLISKSTRCLNNLNYLIIDVRVNHGGDDQSYRPLLEYFVNQSTDLLKHYPKDYFYEIWWTKRNKVNWLANLSSQKSKNPSNYMKELYEEQTKIWKNAQTAKNASENNSKPYILKPKGHLKHIYILSDYLAGSAADNFIMLAKTFAKTTVVGRNTAGVVDYGDVTSQCYSDFTVNYPVIRLRLINDHRGTNGIGFSPDVYLPWTPKMIFEDTDLKYILNLIQQYSKN</sequence>
<feature type="domain" description="Tail specific protease" evidence="1">
    <location>
        <begin position="157"/>
        <end position="371"/>
    </location>
</feature>
<dbReference type="OrthoDB" id="2327485at2"/>
<comment type="caution">
    <text evidence="2">The sequence shown here is derived from an EMBL/GenBank/DDBJ whole genome shotgun (WGS) entry which is preliminary data.</text>
</comment>
<dbReference type="InterPro" id="IPR005151">
    <property type="entry name" value="Tail-specific_protease"/>
</dbReference>
<evidence type="ECO:0000313" key="5">
    <source>
        <dbReference type="Proteomes" id="UP000182818"/>
    </source>
</evidence>
<name>A0A0R2JVY3_9LACO</name>
<evidence type="ECO:0000259" key="1">
    <source>
        <dbReference type="Pfam" id="PF03572"/>
    </source>
</evidence>
<dbReference type="SUPFAM" id="SSF52096">
    <property type="entry name" value="ClpP/crotonase"/>
    <property type="match status" value="1"/>
</dbReference>
<evidence type="ECO:0000313" key="4">
    <source>
        <dbReference type="Proteomes" id="UP000051749"/>
    </source>
</evidence>
<dbReference type="EMBL" id="FOGK01000027">
    <property type="protein sequence ID" value="SER91259.1"/>
    <property type="molecule type" value="Genomic_DNA"/>
</dbReference>
<dbReference type="AlphaFoldDB" id="A0A0R2JVY3"/>